<dbReference type="PANTHER" id="PTHR47080:SF1">
    <property type="entry name" value="CHROMOSOME 16 OPEN READING FRAME 96"/>
    <property type="match status" value="1"/>
</dbReference>
<evidence type="ECO:0000313" key="1">
    <source>
        <dbReference type="Ensembl" id="ENSBMSP00010022360.1"/>
    </source>
</evidence>
<accession>A0A8C0DJ91</accession>
<name>A0A8C0DJ91_BALMU</name>
<dbReference type="Ensembl" id="ENSBMST00010024639.1">
    <property type="protein sequence ID" value="ENSBMSP00010022360.1"/>
    <property type="gene ID" value="ENSBMSG00010016240.1"/>
</dbReference>
<sequence>TCTPMFTAAFSTIAKRWKQPKFSFLPFDCSQLVPSDLDNLKKDVDEVWKVVRKLLVEDFRFDPDRAGCSSQSLGVSLSREETREVSQQLITIRSARLLSRLRPASANSYEYLQWQQVREQQQLQKLQNLAAPEGSLDSLGSPQDWGDGPGNDANLDFKSCNLSTVYPYGDPELLDYDSAEVDILGADGILYKGRMNSKDRVRPLTGAEKELAGEERQAFLGTPAPCRAFLAPTRDPGTQLQHWASNTFSACPFEVTPLWEEGFHTLPYWGWSRSHKVVRGLNSAHGVLPHPTFPPLT</sequence>
<organism evidence="1">
    <name type="scientific">Balaenoptera musculus</name>
    <name type="common">Blue whale</name>
    <dbReference type="NCBI Taxonomy" id="9771"/>
    <lineage>
        <taxon>Eukaryota</taxon>
        <taxon>Metazoa</taxon>
        <taxon>Chordata</taxon>
        <taxon>Craniata</taxon>
        <taxon>Vertebrata</taxon>
        <taxon>Euteleostomi</taxon>
        <taxon>Mammalia</taxon>
        <taxon>Eutheria</taxon>
        <taxon>Laurasiatheria</taxon>
        <taxon>Artiodactyla</taxon>
        <taxon>Whippomorpha</taxon>
        <taxon>Cetacea</taxon>
        <taxon>Mysticeti</taxon>
        <taxon>Balaenopteridae</taxon>
        <taxon>Balaenoptera</taxon>
    </lineage>
</organism>
<protein>
    <submittedName>
        <fullName evidence="1">Uncharacterized protein</fullName>
    </submittedName>
</protein>
<dbReference type="PANTHER" id="PTHR47080">
    <property type="entry name" value="CHROMOSOME 16 OPEN READING FRAME 96"/>
    <property type="match status" value="1"/>
</dbReference>
<dbReference type="GeneTree" id="ENSGT00940000162979"/>
<proteinExistence type="predicted"/>
<dbReference type="AlphaFoldDB" id="A0A8C0DJ91"/>
<reference evidence="1" key="1">
    <citation type="submission" date="2023-09" db="UniProtKB">
        <authorList>
            <consortium name="Ensembl"/>
        </authorList>
    </citation>
    <scope>IDENTIFICATION</scope>
</reference>